<dbReference type="InterPro" id="IPR035965">
    <property type="entry name" value="PAS-like_dom_sf"/>
</dbReference>
<feature type="domain" description="GGDEF" evidence="6">
    <location>
        <begin position="556"/>
        <end position="689"/>
    </location>
</feature>
<dbReference type="InterPro" id="IPR029787">
    <property type="entry name" value="Nucleotide_cyclase"/>
</dbReference>
<feature type="domain" description="EAL" evidence="5">
    <location>
        <begin position="698"/>
        <end position="953"/>
    </location>
</feature>
<evidence type="ECO:0000256" key="2">
    <source>
        <dbReference type="SAM" id="SignalP"/>
    </source>
</evidence>
<dbReference type="InterPro" id="IPR052155">
    <property type="entry name" value="Biofilm_reg_signaling"/>
</dbReference>
<dbReference type="SMART" id="SM00267">
    <property type="entry name" value="GGDEF"/>
    <property type="match status" value="1"/>
</dbReference>
<dbReference type="SMART" id="SM00091">
    <property type="entry name" value="PAS"/>
    <property type="match status" value="1"/>
</dbReference>
<dbReference type="SUPFAM" id="SSF55073">
    <property type="entry name" value="Nucleotide cyclase"/>
    <property type="match status" value="1"/>
</dbReference>
<dbReference type="PROSITE" id="PS50887">
    <property type="entry name" value="GGDEF"/>
    <property type="match status" value="1"/>
</dbReference>
<dbReference type="Gene3D" id="3.20.20.450">
    <property type="entry name" value="EAL domain"/>
    <property type="match status" value="1"/>
</dbReference>
<dbReference type="InterPro" id="IPR011623">
    <property type="entry name" value="7TMR_DISM_rcpt_extracell_dom1"/>
</dbReference>
<dbReference type="PANTHER" id="PTHR44757:SF2">
    <property type="entry name" value="BIOFILM ARCHITECTURE MAINTENANCE PROTEIN MBAA"/>
    <property type="match status" value="1"/>
</dbReference>
<accession>Q6NBB4</accession>
<dbReference type="AlphaFoldDB" id="Q6NBB4"/>
<dbReference type="PROSITE" id="PS50112">
    <property type="entry name" value="PAS"/>
    <property type="match status" value="1"/>
</dbReference>
<evidence type="ECO:0000259" key="6">
    <source>
        <dbReference type="PROSITE" id="PS50887"/>
    </source>
</evidence>
<evidence type="ECO:0000259" key="5">
    <source>
        <dbReference type="PROSITE" id="PS50883"/>
    </source>
</evidence>
<feature type="chain" id="PRO_5042809113" evidence="2">
    <location>
        <begin position="26"/>
        <end position="959"/>
    </location>
</feature>
<feature type="transmembrane region" description="Helical" evidence="1">
    <location>
        <begin position="182"/>
        <end position="203"/>
    </location>
</feature>
<feature type="transmembrane region" description="Helical" evidence="1">
    <location>
        <begin position="329"/>
        <end position="352"/>
    </location>
</feature>
<dbReference type="Proteomes" id="UP000001426">
    <property type="component" value="Chromosome"/>
</dbReference>
<dbReference type="PANTHER" id="PTHR44757">
    <property type="entry name" value="DIGUANYLATE CYCLASE DGCP"/>
    <property type="match status" value="1"/>
</dbReference>
<organism evidence="7">
    <name type="scientific">Rhodopseudomonas palustris (strain ATCC BAA-98 / CGA009)</name>
    <dbReference type="NCBI Taxonomy" id="258594"/>
    <lineage>
        <taxon>Bacteria</taxon>
        <taxon>Pseudomonadati</taxon>
        <taxon>Pseudomonadota</taxon>
        <taxon>Alphaproteobacteria</taxon>
        <taxon>Hyphomicrobiales</taxon>
        <taxon>Nitrobacteraceae</taxon>
        <taxon>Rhodopseudomonas</taxon>
    </lineage>
</organism>
<reference evidence="8" key="1">
    <citation type="submission" date="2003-07" db="EMBL/GenBank/DDBJ databases">
        <authorList>
            <consortium name="Rhodopseudomonas genome consortium"/>
            <person name="Larimer F."/>
            <person name="Harwood C."/>
        </authorList>
    </citation>
    <scope>NUCLEOTIDE SEQUENCE</scope>
    <source>
        <strain evidence="8">CGA009</strain>
    </source>
</reference>
<dbReference type="SMART" id="SM00086">
    <property type="entry name" value="PAC"/>
    <property type="match status" value="1"/>
</dbReference>
<name>Q6NBB4_RHOPA</name>
<dbReference type="InterPro" id="IPR043128">
    <property type="entry name" value="Rev_trsase/Diguanyl_cyclase"/>
</dbReference>
<reference evidence="8" key="3">
    <citation type="submission" date="2022-12" db="EMBL/GenBank/DDBJ databases">
        <title>Complete genome sequence of Rhodopseudomonas palustris CGA0092 and corrections to the R. palustris CGA009 genome sequence.</title>
        <authorList>
            <person name="Mazny B.R."/>
            <person name="Sheff O.F."/>
            <person name="LaSarre B."/>
            <person name="McKinlay A."/>
            <person name="McKinlay J.B."/>
        </authorList>
    </citation>
    <scope>NUCLEOTIDE SEQUENCE</scope>
    <source>
        <strain evidence="8">CGA009</strain>
    </source>
</reference>
<dbReference type="InterPro" id="IPR001610">
    <property type="entry name" value="PAC"/>
</dbReference>
<gene>
    <name evidence="7" type="ordered locus">RPA0914</name>
    <name evidence="8" type="ORF">TX73_004715</name>
</gene>
<feature type="transmembrane region" description="Helical" evidence="1">
    <location>
        <begin position="358"/>
        <end position="379"/>
    </location>
</feature>
<dbReference type="PhylomeDB" id="Q6NBB4"/>
<dbReference type="InterPro" id="IPR000014">
    <property type="entry name" value="PAS"/>
</dbReference>
<evidence type="ECO:0000259" key="4">
    <source>
        <dbReference type="PROSITE" id="PS50113"/>
    </source>
</evidence>
<feature type="transmembrane region" description="Helical" evidence="1">
    <location>
        <begin position="305"/>
        <end position="322"/>
    </location>
</feature>
<dbReference type="EMBL" id="CP116810">
    <property type="protein sequence ID" value="WCL91047.1"/>
    <property type="molecule type" value="Genomic_DNA"/>
</dbReference>
<feature type="domain" description="PAC" evidence="4">
    <location>
        <begin position="471"/>
        <end position="523"/>
    </location>
</feature>
<dbReference type="GeneID" id="66891933"/>
<evidence type="ECO:0000313" key="9">
    <source>
        <dbReference type="Proteomes" id="UP000001426"/>
    </source>
</evidence>
<dbReference type="EMBL" id="BX572595">
    <property type="protein sequence ID" value="CAE26358.1"/>
    <property type="molecule type" value="Genomic_DNA"/>
</dbReference>
<dbReference type="Gene3D" id="3.30.450.20">
    <property type="entry name" value="PAS domain"/>
    <property type="match status" value="1"/>
</dbReference>
<feature type="transmembrane region" description="Helical" evidence="1">
    <location>
        <begin position="279"/>
        <end position="299"/>
    </location>
</feature>
<dbReference type="SUPFAM" id="SSF55785">
    <property type="entry name" value="PYP-like sensor domain (PAS domain)"/>
    <property type="match status" value="1"/>
</dbReference>
<feature type="domain" description="PAS" evidence="3">
    <location>
        <begin position="410"/>
        <end position="467"/>
    </location>
</feature>
<dbReference type="PROSITE" id="PS50113">
    <property type="entry name" value="PAC"/>
    <property type="match status" value="1"/>
</dbReference>
<dbReference type="SMART" id="SM00052">
    <property type="entry name" value="EAL"/>
    <property type="match status" value="1"/>
</dbReference>
<evidence type="ECO:0000256" key="1">
    <source>
        <dbReference type="SAM" id="Phobius"/>
    </source>
</evidence>
<evidence type="ECO:0000259" key="3">
    <source>
        <dbReference type="PROSITE" id="PS50112"/>
    </source>
</evidence>
<reference evidence="7 9" key="2">
    <citation type="journal article" date="2004" name="Nat. Biotechnol.">
        <title>Complete genome sequence of the metabolically versatile photosynthetic bacterium Rhodopseudomonas palustris.</title>
        <authorList>
            <person name="Larimer F.W."/>
            <person name="Chain P."/>
            <person name="Hauser L."/>
            <person name="Lamerdin J."/>
            <person name="Malfatti S."/>
            <person name="Do L."/>
            <person name="Land M.L."/>
            <person name="Pelletier D.A."/>
            <person name="Beatty J.T."/>
            <person name="Lang A.S."/>
            <person name="Tabita F.R."/>
            <person name="Gibson J.L."/>
            <person name="Hanson T.E."/>
            <person name="Bobst C."/>
            <person name="Torres J.L."/>
            <person name="Peres C."/>
            <person name="Harrison F.H."/>
            <person name="Gibson J."/>
            <person name="Harwood C.S."/>
        </authorList>
    </citation>
    <scope>NUCLEOTIDE SEQUENCE [LARGE SCALE GENOMIC DNA]</scope>
    <source>
        <strain evidence="9">ATCC BAA-98 / CGA009</strain>
        <strain evidence="7">CGA009</strain>
    </source>
</reference>
<dbReference type="SUPFAM" id="SSF141868">
    <property type="entry name" value="EAL domain-like"/>
    <property type="match status" value="1"/>
</dbReference>
<keyword evidence="9" id="KW-1185">Reference proteome</keyword>
<dbReference type="STRING" id="258594.RPA0914"/>
<dbReference type="Pfam" id="PF00563">
    <property type="entry name" value="EAL"/>
    <property type="match status" value="1"/>
</dbReference>
<keyword evidence="1" id="KW-1133">Transmembrane helix</keyword>
<dbReference type="Pfam" id="PF00990">
    <property type="entry name" value="GGDEF"/>
    <property type="match status" value="1"/>
</dbReference>
<feature type="transmembrane region" description="Helical" evidence="1">
    <location>
        <begin position="251"/>
        <end position="267"/>
    </location>
</feature>
<dbReference type="InterPro" id="IPR000160">
    <property type="entry name" value="GGDEF_dom"/>
</dbReference>
<sequence length="959" mass="105236">MRLIRCLALLALGVMLVAAAPQAHALDAVSVRSDAPAIDLTGVLEHLHSDNDRVQISTAPGNDGIVRRVEVRAREGGQNWVVFALANNSDDQLDRLIVAPHYRMVGSGLLWPDLGMSRIATITPSTGDRPERQDSATADIFRVTLDPGSVITFVAELRTDKLPQLYLWEPEAYKDKVNSFTLYQGIVIGISGLLALVLTILFVVKGSIMFPAAAALAWAVLVYIGIDFGFWGKVLDMSSGAERVWRASGEAILAATLLVFLFAYLNLSRWHVRYSHITLGWLAFLGSLVALALFDPAVASGIARISLVAIAFAGFALIVYLSTHGFDRAVLLIPTWFLLVVWVVASGMAVAGTVTNDIVGPALLGGLVLIVMLIGFTVMQHAFSGGGATGGVISDVERRALALIGSGDLIWDWDVSADKVFTSPETEALLGLKRGALEGSAASWLEVLHPLDQDRFRAALDSVLDQRRGRLTQDFRLRTPDGHFMWFSLKARPVVGTDGEVTRVVGTLTDVTEIKNAEERMLHDSVHDNLTGLPNRKLFIDRLGAVSNFAKTMPTLRPTLMVIDLDRFKQVNDSVGIAVGDSILLTLARRLSRILKPQDTLARIAGDQFGLILLSEQDPAKITAFAETIRKTIKAPIAFNDREIFLTASIGLALSDPQTQLSDEIIKDAELAMYHSKRIGGDRIDVYKPAMRARKSDRLTLESELRRAIERKEITILYQPIVRLEDRSIAGFEALARWDHPKLGRMSPSEFISIAEEIGLIVELGTFVLDQTAKQLSIWQRAMRAREPIFASVNVSSRQLLRHDLLHDIRTVTSRSSVARGTLKLELTESLVMENPEHAAQMLQRIRELGVGLALDDFGTGHSSLSYLQRFPFDTIKIDQSFVRTTSRGTRPVILKSIIALAHDLGMDVVAEGAETDSDAVELYQLGCEYAQGFAFGEPMDVDAAMKLLTEEQRLEAAS</sequence>
<feature type="transmembrane region" description="Helical" evidence="1">
    <location>
        <begin position="210"/>
        <end position="231"/>
    </location>
</feature>
<proteinExistence type="predicted"/>
<evidence type="ECO:0000313" key="8">
    <source>
        <dbReference type="EMBL" id="WCL91047.1"/>
    </source>
</evidence>
<dbReference type="InterPro" id="IPR000700">
    <property type="entry name" value="PAS-assoc_C"/>
</dbReference>
<protein>
    <submittedName>
        <fullName evidence="7">Diguanylate cyclase (GGDEF)/phosphodiesterase (EAL) with PAS domain</fullName>
    </submittedName>
    <submittedName>
        <fullName evidence="8">EAL domain-containing protein</fullName>
    </submittedName>
</protein>
<keyword evidence="1" id="KW-0472">Membrane</keyword>
<dbReference type="NCBIfam" id="TIGR00229">
    <property type="entry name" value="sensory_box"/>
    <property type="match status" value="1"/>
</dbReference>
<dbReference type="Pfam" id="PF07695">
    <property type="entry name" value="7TMR-DISM_7TM"/>
    <property type="match status" value="1"/>
</dbReference>
<dbReference type="InterPro" id="IPR013655">
    <property type="entry name" value="PAS_fold_3"/>
</dbReference>
<dbReference type="Gene3D" id="3.30.70.270">
    <property type="match status" value="1"/>
</dbReference>
<dbReference type="InterPro" id="IPR035919">
    <property type="entry name" value="EAL_sf"/>
</dbReference>
<dbReference type="eggNOG" id="COG5001">
    <property type="taxonomic scope" value="Bacteria"/>
</dbReference>
<keyword evidence="2" id="KW-0732">Signal</keyword>
<dbReference type="HOGENOM" id="CLU_000445_70_49_5"/>
<dbReference type="NCBIfam" id="TIGR00254">
    <property type="entry name" value="GGDEF"/>
    <property type="match status" value="1"/>
</dbReference>
<dbReference type="CDD" id="cd00130">
    <property type="entry name" value="PAS"/>
    <property type="match status" value="1"/>
</dbReference>
<dbReference type="Pfam" id="PF08447">
    <property type="entry name" value="PAS_3"/>
    <property type="match status" value="1"/>
</dbReference>
<dbReference type="PROSITE" id="PS50883">
    <property type="entry name" value="EAL"/>
    <property type="match status" value="1"/>
</dbReference>
<evidence type="ECO:0000313" key="7">
    <source>
        <dbReference type="EMBL" id="CAE26358.1"/>
    </source>
</evidence>
<keyword evidence="1" id="KW-0812">Transmembrane</keyword>
<dbReference type="CDD" id="cd01948">
    <property type="entry name" value="EAL"/>
    <property type="match status" value="1"/>
</dbReference>
<dbReference type="InterPro" id="IPR001633">
    <property type="entry name" value="EAL_dom"/>
</dbReference>
<feature type="signal peptide" evidence="2">
    <location>
        <begin position="1"/>
        <end position="25"/>
    </location>
</feature>
<dbReference type="RefSeq" id="WP_011156449.1">
    <property type="nucleotide sequence ID" value="NZ_CP116810.1"/>
</dbReference>
<dbReference type="CDD" id="cd01949">
    <property type="entry name" value="GGDEF"/>
    <property type="match status" value="1"/>
</dbReference>
<dbReference type="KEGG" id="rpa:TX73_004715"/>